<protein>
    <submittedName>
        <fullName evidence="1">DUF2569 domain-containing protein</fullName>
    </submittedName>
</protein>
<reference evidence="1" key="1">
    <citation type="submission" date="2021-01" db="EMBL/GenBank/DDBJ databases">
        <authorList>
            <person name="Sun Q."/>
        </authorList>
    </citation>
    <scope>NUCLEOTIDE SEQUENCE</scope>
    <source>
        <strain evidence="1">YIM B02566</strain>
    </source>
</reference>
<organism evidence="1 2">
    <name type="scientific">Taklimakanibacter albus</name>
    <dbReference type="NCBI Taxonomy" id="2800327"/>
    <lineage>
        <taxon>Bacteria</taxon>
        <taxon>Pseudomonadati</taxon>
        <taxon>Pseudomonadota</taxon>
        <taxon>Alphaproteobacteria</taxon>
        <taxon>Hyphomicrobiales</taxon>
        <taxon>Aestuariivirgaceae</taxon>
        <taxon>Taklimakanibacter</taxon>
    </lineage>
</organism>
<keyword evidence="2" id="KW-1185">Reference proteome</keyword>
<proteinExistence type="predicted"/>
<comment type="caution">
    <text evidence="1">The sequence shown here is derived from an EMBL/GenBank/DDBJ whole genome shotgun (WGS) entry which is preliminary data.</text>
</comment>
<evidence type="ECO:0000313" key="2">
    <source>
        <dbReference type="Proteomes" id="UP000616151"/>
    </source>
</evidence>
<gene>
    <name evidence="1" type="ORF">JHL16_29235</name>
</gene>
<dbReference type="Proteomes" id="UP000616151">
    <property type="component" value="Unassembled WGS sequence"/>
</dbReference>
<sequence>MTSETAMDGEAQDEPHPASPAPRPQGIGGWLVIPIINLVTTIWLTGVNIWPAWRDWSGLLELLLNPESRWMFIPVVISLASGVAIIFLAAAALALMYLKKRMLPRLMIGYYCLGLAALMYEMWLASTFSEFSGTPEEEARAARDLFWTVVGTLIWAPYFIVSKRVKATFVN</sequence>
<accession>A0ACC5RCT9</accession>
<dbReference type="EMBL" id="JAENHL010000008">
    <property type="protein sequence ID" value="MBK1870485.1"/>
    <property type="molecule type" value="Genomic_DNA"/>
</dbReference>
<evidence type="ECO:0000313" key="1">
    <source>
        <dbReference type="EMBL" id="MBK1870485.1"/>
    </source>
</evidence>
<name>A0ACC5RCT9_9HYPH</name>